<sequence length="137" mass="15315">MRGDQGASRGPHPVARLATELGALYQELEFPGRREELISSVDTWAARHLPAPRADARPSGETLGVVVDRIAYTQVRAYRLLMTADDLAAPRVHAAWFRLAELADSYTDLVTAFGRRGLRLPDDRDPVSEVRPPEWLR</sequence>
<dbReference type="Proteomes" id="UP001595696">
    <property type="component" value="Unassembled WGS sequence"/>
</dbReference>
<organism evidence="1 2">
    <name type="scientific">Nocardia jiangsuensis</name>
    <dbReference type="NCBI Taxonomy" id="1691563"/>
    <lineage>
        <taxon>Bacteria</taxon>
        <taxon>Bacillati</taxon>
        <taxon>Actinomycetota</taxon>
        <taxon>Actinomycetes</taxon>
        <taxon>Mycobacteriales</taxon>
        <taxon>Nocardiaceae</taxon>
        <taxon>Nocardia</taxon>
    </lineage>
</organism>
<dbReference type="Pfam" id="PF14063">
    <property type="entry name" value="DUF4254"/>
    <property type="match status" value="1"/>
</dbReference>
<name>A0ABV8DT61_9NOCA</name>
<proteinExistence type="predicted"/>
<dbReference type="EMBL" id="JBHSAX010000014">
    <property type="protein sequence ID" value="MFC3963282.1"/>
    <property type="molecule type" value="Genomic_DNA"/>
</dbReference>
<evidence type="ECO:0000313" key="2">
    <source>
        <dbReference type="Proteomes" id="UP001595696"/>
    </source>
</evidence>
<dbReference type="RefSeq" id="WP_378613020.1">
    <property type="nucleotide sequence ID" value="NZ_JBHSAX010000014.1"/>
</dbReference>
<comment type="caution">
    <text evidence="1">The sequence shown here is derived from an EMBL/GenBank/DDBJ whole genome shotgun (WGS) entry which is preliminary data.</text>
</comment>
<gene>
    <name evidence="1" type="ORF">ACFO0B_14920</name>
</gene>
<reference evidence="2" key="1">
    <citation type="journal article" date="2019" name="Int. J. Syst. Evol. Microbiol.">
        <title>The Global Catalogue of Microorganisms (GCM) 10K type strain sequencing project: providing services to taxonomists for standard genome sequencing and annotation.</title>
        <authorList>
            <consortium name="The Broad Institute Genomics Platform"/>
            <consortium name="The Broad Institute Genome Sequencing Center for Infectious Disease"/>
            <person name="Wu L."/>
            <person name="Ma J."/>
        </authorList>
    </citation>
    <scope>NUCLEOTIDE SEQUENCE [LARGE SCALE GENOMIC DNA]</scope>
    <source>
        <strain evidence="2">CGMCC 4.7330</strain>
    </source>
</reference>
<accession>A0ABV8DT61</accession>
<protein>
    <submittedName>
        <fullName evidence="1">DUF4254 domain-containing protein</fullName>
    </submittedName>
</protein>
<dbReference type="InterPro" id="IPR025350">
    <property type="entry name" value="DUF4254"/>
</dbReference>
<evidence type="ECO:0000313" key="1">
    <source>
        <dbReference type="EMBL" id="MFC3963282.1"/>
    </source>
</evidence>
<keyword evidence="2" id="KW-1185">Reference proteome</keyword>